<proteinExistence type="inferred from homology"/>
<evidence type="ECO:0000256" key="10">
    <source>
        <dbReference type="ARBA" id="ARBA00049556"/>
    </source>
</evidence>
<evidence type="ECO:0000256" key="9">
    <source>
        <dbReference type="ARBA" id="ARBA00023268"/>
    </source>
</evidence>
<feature type="domain" description="3-hydroxyacyl-CoA dehydrogenase C-terminal" evidence="11">
    <location>
        <begin position="498"/>
        <end position="594"/>
    </location>
</feature>
<feature type="domain" description="3-hydroxyacyl-CoA dehydrogenase NAD binding" evidence="12">
    <location>
        <begin position="317"/>
        <end position="495"/>
    </location>
</feature>
<evidence type="ECO:0000256" key="5">
    <source>
        <dbReference type="ARBA" id="ARBA00023002"/>
    </source>
</evidence>
<accession>A0A397NNI6</accession>
<dbReference type="SUPFAM" id="SSF48179">
    <property type="entry name" value="6-phosphogluconate dehydrogenase C-terminal domain-like"/>
    <property type="match status" value="2"/>
</dbReference>
<evidence type="ECO:0000313" key="14">
    <source>
        <dbReference type="Proteomes" id="UP000266568"/>
    </source>
</evidence>
<evidence type="ECO:0000256" key="7">
    <source>
        <dbReference type="ARBA" id="ARBA00023098"/>
    </source>
</evidence>
<keyword evidence="4" id="KW-0442">Lipid degradation</keyword>
<keyword evidence="7" id="KW-0443">Lipid metabolism</keyword>
<keyword evidence="9" id="KW-0511">Multifunctional enzyme</keyword>
<dbReference type="SUPFAM" id="SSF51735">
    <property type="entry name" value="NAD(P)-binding Rossmann-fold domains"/>
    <property type="match status" value="1"/>
</dbReference>
<keyword evidence="8" id="KW-0456">Lyase</keyword>
<protein>
    <submittedName>
        <fullName evidence="13">3-hydroxyacyl-CoA dehydrogenase</fullName>
    </submittedName>
</protein>
<dbReference type="InterPro" id="IPR029045">
    <property type="entry name" value="ClpP/crotonase-like_dom_sf"/>
</dbReference>
<dbReference type="Gene3D" id="3.40.50.720">
    <property type="entry name" value="NAD(P)-binding Rossmann-like Domain"/>
    <property type="match status" value="1"/>
</dbReference>
<reference evidence="13 14" key="1">
    <citation type="submission" date="2018-08" db="EMBL/GenBank/DDBJ databases">
        <title>Genomic Encyclopedia of Type Strains, Phase IV (KMG-IV): sequencing the most valuable type-strain genomes for metagenomic binning, comparative biology and taxonomic classification.</title>
        <authorList>
            <person name="Goeker M."/>
        </authorList>
    </citation>
    <scope>NUCLEOTIDE SEQUENCE [LARGE SCALE GENOMIC DNA]</scope>
    <source>
        <strain evidence="13 14">DSM 25527</strain>
    </source>
</reference>
<comment type="catalytic activity">
    <reaction evidence="10">
        <text>a (3S)-3-hydroxyacyl-CoA + NAD(+) = a 3-oxoacyl-CoA + NADH + H(+)</text>
        <dbReference type="Rhea" id="RHEA:22432"/>
        <dbReference type="ChEBI" id="CHEBI:15378"/>
        <dbReference type="ChEBI" id="CHEBI:57318"/>
        <dbReference type="ChEBI" id="CHEBI:57540"/>
        <dbReference type="ChEBI" id="CHEBI:57945"/>
        <dbReference type="ChEBI" id="CHEBI:90726"/>
        <dbReference type="EC" id="1.1.1.35"/>
    </reaction>
</comment>
<keyword evidence="5" id="KW-0560">Oxidoreductase</keyword>
<evidence type="ECO:0000259" key="12">
    <source>
        <dbReference type="Pfam" id="PF02737"/>
    </source>
</evidence>
<dbReference type="PANTHER" id="PTHR43612">
    <property type="entry name" value="TRIFUNCTIONAL ENZYME SUBUNIT ALPHA"/>
    <property type="match status" value="1"/>
</dbReference>
<dbReference type="Gene3D" id="3.90.226.10">
    <property type="entry name" value="2-enoyl-CoA Hydratase, Chain A, domain 1"/>
    <property type="match status" value="1"/>
</dbReference>
<keyword evidence="3" id="KW-0276">Fatty acid metabolism</keyword>
<name>A0A397NNI6_9SPHN</name>
<dbReference type="UniPathway" id="UPA00659"/>
<evidence type="ECO:0000256" key="3">
    <source>
        <dbReference type="ARBA" id="ARBA00022832"/>
    </source>
</evidence>
<dbReference type="InterPro" id="IPR006108">
    <property type="entry name" value="3HC_DH_C"/>
</dbReference>
<dbReference type="OrthoDB" id="9771883at2"/>
<organism evidence="13 14">
    <name type="scientific">Hephaestia caeni</name>
    <dbReference type="NCBI Taxonomy" id="645617"/>
    <lineage>
        <taxon>Bacteria</taxon>
        <taxon>Pseudomonadati</taxon>
        <taxon>Pseudomonadota</taxon>
        <taxon>Alphaproteobacteria</taxon>
        <taxon>Sphingomonadales</taxon>
        <taxon>Sphingomonadaceae</taxon>
        <taxon>Hephaestia</taxon>
    </lineage>
</organism>
<dbReference type="Pfam" id="PF00725">
    <property type="entry name" value="3HCDH"/>
    <property type="match status" value="1"/>
</dbReference>
<dbReference type="PANTHER" id="PTHR43612:SF3">
    <property type="entry name" value="TRIFUNCTIONAL ENZYME SUBUNIT ALPHA, MITOCHONDRIAL"/>
    <property type="match status" value="1"/>
</dbReference>
<dbReference type="GO" id="GO:0006635">
    <property type="term" value="P:fatty acid beta-oxidation"/>
    <property type="evidence" value="ECO:0007669"/>
    <property type="project" value="UniProtKB-UniPathway"/>
</dbReference>
<dbReference type="GO" id="GO:0004300">
    <property type="term" value="F:enoyl-CoA hydratase activity"/>
    <property type="evidence" value="ECO:0007669"/>
    <property type="project" value="TreeGrafter"/>
</dbReference>
<dbReference type="AlphaFoldDB" id="A0A397NNI6"/>
<evidence type="ECO:0000256" key="6">
    <source>
        <dbReference type="ARBA" id="ARBA00023027"/>
    </source>
</evidence>
<evidence type="ECO:0000256" key="2">
    <source>
        <dbReference type="ARBA" id="ARBA00007005"/>
    </source>
</evidence>
<dbReference type="Gene3D" id="1.10.1040.50">
    <property type="match status" value="1"/>
</dbReference>
<keyword evidence="14" id="KW-1185">Reference proteome</keyword>
<dbReference type="InterPro" id="IPR006176">
    <property type="entry name" value="3-OHacyl-CoA_DH_NAD-bd"/>
</dbReference>
<comment type="similarity">
    <text evidence="2">In the central section; belongs to the 3-hydroxyacyl-CoA dehydrogenase family.</text>
</comment>
<comment type="caution">
    <text evidence="13">The sequence shown here is derived from an EMBL/GenBank/DDBJ whole genome shotgun (WGS) entry which is preliminary data.</text>
</comment>
<keyword evidence="6" id="KW-0520">NAD</keyword>
<evidence type="ECO:0000256" key="8">
    <source>
        <dbReference type="ARBA" id="ARBA00023239"/>
    </source>
</evidence>
<dbReference type="GO" id="GO:0016509">
    <property type="term" value="F:long-chain (3S)-3-hydroxyacyl-CoA dehydrogenase (NAD+) activity"/>
    <property type="evidence" value="ECO:0007669"/>
    <property type="project" value="TreeGrafter"/>
</dbReference>
<comment type="pathway">
    <text evidence="1">Lipid metabolism; fatty acid beta-oxidation.</text>
</comment>
<sequence>MQNFTYTVDKDGIATFLFDVPGRTMNTFTESAVADLDAIVAVIREDRVTGAVLASGKDNGFCAGADLGELGETAGAGLTGDALAAALKGSSRMSWALRAIETVGKPVVAALEGIALGGGFEFALAAHHRVASSRAKVGLPEVTIGLLPGAGGTQRTTRLAGPRAALDLMISGAPIDAAKAQALGLIDAVVEPGAAIAAAKAWITGGGDGVAPWDRKGYQMPGGPYTAEGAPVFMTAAAQIHAKSYGNYPAQKNIARCVYEGFGLPMDAALRVEARLFLATQQTPQARAMIRSNFISKQALAKGAARPAGVPAYTVGKAAVLGAGMMGAGIAYVQARAGIETVLIDTSQEGADKGKAYSAGVIEKGIARGTTTAEAGDALLARIHATTDYAAIAGADLVVEAVFEDRALKAEVTRRAEAQIGTDAVFASNTSTLPISELAGAAERPANFIGIHFFSPVDRMELVEIIVGKETSPETLAKAMDYCRALKKVPIVVNDSRGFYTSRVFETYITEGLEMLLDGIAPAIIDNVGRMTGMPRGPLELADDVAIDLLDRIAGQRRVDFGLGDPNGGTDKVLVDLVGAERLGRKNGKGFYTYAKGEPKRLWDGLADLYPVTVERSTPELVETLKRRLLYRQAIEAARCMDEGVVTAPRDADVGAILGWGFAPWSGGPISLIDSVGVAEFVARTRAFAADHGDRFTPPALLERMAAAGDSFYPAPKAAAAA</sequence>
<dbReference type="EMBL" id="QXDC01000004">
    <property type="protein sequence ID" value="RIA37978.1"/>
    <property type="molecule type" value="Genomic_DNA"/>
</dbReference>
<evidence type="ECO:0000313" key="13">
    <source>
        <dbReference type="EMBL" id="RIA37978.1"/>
    </source>
</evidence>
<dbReference type="Pfam" id="PF02737">
    <property type="entry name" value="3HCDH_N"/>
    <property type="match status" value="1"/>
</dbReference>
<dbReference type="Proteomes" id="UP000266568">
    <property type="component" value="Unassembled WGS sequence"/>
</dbReference>
<dbReference type="SUPFAM" id="SSF52096">
    <property type="entry name" value="ClpP/crotonase"/>
    <property type="match status" value="1"/>
</dbReference>
<dbReference type="RefSeq" id="WP_119037209.1">
    <property type="nucleotide sequence ID" value="NZ_QXDC01000004.1"/>
</dbReference>
<gene>
    <name evidence="13" type="ORF">DFR49_3868</name>
</gene>
<evidence type="ECO:0000259" key="11">
    <source>
        <dbReference type="Pfam" id="PF00725"/>
    </source>
</evidence>
<dbReference type="InterPro" id="IPR008927">
    <property type="entry name" value="6-PGluconate_DH-like_C_sf"/>
</dbReference>
<dbReference type="GO" id="GO:0070403">
    <property type="term" value="F:NAD+ binding"/>
    <property type="evidence" value="ECO:0007669"/>
    <property type="project" value="InterPro"/>
</dbReference>
<dbReference type="FunFam" id="3.40.50.720:FF:000009">
    <property type="entry name" value="Fatty oxidation complex, alpha subunit"/>
    <property type="match status" value="1"/>
</dbReference>
<dbReference type="InterPro" id="IPR001753">
    <property type="entry name" value="Enoyl-CoA_hydra/iso"/>
</dbReference>
<dbReference type="InterPro" id="IPR036291">
    <property type="entry name" value="NAD(P)-bd_dom_sf"/>
</dbReference>
<dbReference type="InterPro" id="IPR050136">
    <property type="entry name" value="FA_oxidation_alpha_subunit"/>
</dbReference>
<evidence type="ECO:0000256" key="1">
    <source>
        <dbReference type="ARBA" id="ARBA00005005"/>
    </source>
</evidence>
<evidence type="ECO:0000256" key="4">
    <source>
        <dbReference type="ARBA" id="ARBA00022963"/>
    </source>
</evidence>
<dbReference type="CDD" id="cd06558">
    <property type="entry name" value="crotonase-like"/>
    <property type="match status" value="1"/>
</dbReference>
<dbReference type="Pfam" id="PF00378">
    <property type="entry name" value="ECH_1"/>
    <property type="match status" value="1"/>
</dbReference>